<sequence>MLLSQAAHRLSAPDLLEILQASDWGPLRDRMHRLLAKLDSCDFSLKMDITSANGSPLVQTFGSLPSAMLQLLSNPPGDKSDPIQQHLARSRLPLNWQVEQVCKLCDGALYPLLKSMGITQGMSVAIHSKNAVSRLDFYGNAVVPNAFSISAQADALLLGVHLQEAAELLWRKVAQGQEPLLSTRELECLRWSADGKTSSEIGLILGISQRTVYFHLKNVATKLGVYSTRHAISRAVMMGIIKPDN</sequence>
<evidence type="ECO:0000256" key="3">
    <source>
        <dbReference type="ARBA" id="ARBA00023163"/>
    </source>
</evidence>
<dbReference type="CDD" id="cd06170">
    <property type="entry name" value="LuxR_C_like"/>
    <property type="match status" value="1"/>
</dbReference>
<accession>A0A127QD78</accession>
<dbReference type="GO" id="GO:0006355">
    <property type="term" value="P:regulation of DNA-templated transcription"/>
    <property type="evidence" value="ECO:0007669"/>
    <property type="project" value="InterPro"/>
</dbReference>
<keyword evidence="2" id="KW-0238">DNA-binding</keyword>
<dbReference type="Proteomes" id="UP000071778">
    <property type="component" value="Chromosome"/>
</dbReference>
<proteinExistence type="predicted"/>
<dbReference type="PRINTS" id="PR00038">
    <property type="entry name" value="HTHLUXR"/>
</dbReference>
<evidence type="ECO:0000256" key="2">
    <source>
        <dbReference type="ARBA" id="ARBA00023125"/>
    </source>
</evidence>
<keyword evidence="1" id="KW-0805">Transcription regulation</keyword>
<dbReference type="InterPro" id="IPR005143">
    <property type="entry name" value="TF_LuxR_autoind-bd_dom"/>
</dbReference>
<gene>
    <name evidence="5" type="ORF">CAter282_0137</name>
</gene>
<dbReference type="EMBL" id="CP013235">
    <property type="protein sequence ID" value="AMP07961.1"/>
    <property type="molecule type" value="Genomic_DNA"/>
</dbReference>
<dbReference type="PROSITE" id="PS00622">
    <property type="entry name" value="HTH_LUXR_1"/>
    <property type="match status" value="1"/>
</dbReference>
<dbReference type="Pfam" id="PF00196">
    <property type="entry name" value="GerE"/>
    <property type="match status" value="1"/>
</dbReference>
<dbReference type="SUPFAM" id="SSF75516">
    <property type="entry name" value="Pheromone-binding domain of LuxR-like quorum-sensing transcription factors"/>
    <property type="match status" value="1"/>
</dbReference>
<dbReference type="GO" id="GO:0003677">
    <property type="term" value="F:DNA binding"/>
    <property type="evidence" value="ECO:0007669"/>
    <property type="project" value="UniProtKB-KW"/>
</dbReference>
<protein>
    <submittedName>
        <fullName evidence="5">Bacterial regulatory s, luxR family protein</fullName>
    </submittedName>
</protein>
<dbReference type="InterPro" id="IPR036693">
    <property type="entry name" value="TF_LuxR_autoind-bd_dom_sf"/>
</dbReference>
<dbReference type="PANTHER" id="PTHR44688:SF16">
    <property type="entry name" value="DNA-BINDING TRANSCRIPTIONAL ACTIVATOR DEVR_DOSR"/>
    <property type="match status" value="1"/>
</dbReference>
<dbReference type="Gene3D" id="1.10.10.10">
    <property type="entry name" value="Winged helix-like DNA-binding domain superfamily/Winged helix DNA-binding domain"/>
    <property type="match status" value="1"/>
</dbReference>
<evidence type="ECO:0000313" key="5">
    <source>
        <dbReference type="EMBL" id="AMP07961.1"/>
    </source>
</evidence>
<dbReference type="OrthoDB" id="9774661at2"/>
<dbReference type="RefSeq" id="WP_082797739.1">
    <property type="nucleotide sequence ID" value="NZ_CP013233.1"/>
</dbReference>
<evidence type="ECO:0000259" key="4">
    <source>
        <dbReference type="PROSITE" id="PS50043"/>
    </source>
</evidence>
<dbReference type="PATRIC" id="fig|279058.17.peg.154"/>
<dbReference type="InterPro" id="IPR000792">
    <property type="entry name" value="Tscrpt_reg_LuxR_C"/>
</dbReference>
<name>A0A127QD78_9BURK</name>
<dbReference type="SMART" id="SM00421">
    <property type="entry name" value="HTH_LUXR"/>
    <property type="match status" value="1"/>
</dbReference>
<keyword evidence="3" id="KW-0804">Transcription</keyword>
<dbReference type="PANTHER" id="PTHR44688">
    <property type="entry name" value="DNA-BINDING TRANSCRIPTIONAL ACTIVATOR DEVR_DOSR"/>
    <property type="match status" value="1"/>
</dbReference>
<feature type="domain" description="HTH luxR-type" evidence="4">
    <location>
        <begin position="174"/>
        <end position="239"/>
    </location>
</feature>
<dbReference type="Gene3D" id="3.30.450.80">
    <property type="entry name" value="Transcription factor LuxR-like, autoinducer-binding domain"/>
    <property type="match status" value="1"/>
</dbReference>
<dbReference type="PROSITE" id="PS50043">
    <property type="entry name" value="HTH_LUXR_2"/>
    <property type="match status" value="1"/>
</dbReference>
<keyword evidence="6" id="KW-1185">Reference proteome</keyword>
<dbReference type="InterPro" id="IPR036388">
    <property type="entry name" value="WH-like_DNA-bd_sf"/>
</dbReference>
<dbReference type="InterPro" id="IPR016032">
    <property type="entry name" value="Sig_transdc_resp-reg_C-effctor"/>
</dbReference>
<reference evidence="5 6" key="1">
    <citation type="submission" date="2015-11" db="EMBL/GenBank/DDBJ databases">
        <title>Exploring the genomic traits of fungus-feeding bacterial genus Collimonas.</title>
        <authorList>
            <person name="Song C."/>
            <person name="Schmidt R."/>
            <person name="de Jager V."/>
            <person name="Krzyzanowska D."/>
            <person name="Jongedijk E."/>
            <person name="Cankar K."/>
            <person name="Beekwilder J."/>
            <person name="van Veen A."/>
            <person name="de Boer W."/>
            <person name="van Veen J.A."/>
            <person name="Garbeva P."/>
        </authorList>
    </citation>
    <scope>NUCLEOTIDE SEQUENCE [LARGE SCALE GENOMIC DNA]</scope>
    <source>
        <strain evidence="5 6">Ter282</strain>
    </source>
</reference>
<dbReference type="AlphaFoldDB" id="A0A127QD78"/>
<dbReference type="Pfam" id="PF03472">
    <property type="entry name" value="Autoind_bind"/>
    <property type="match status" value="1"/>
</dbReference>
<organism evidence="5 6">
    <name type="scientific">Collimonas arenae</name>
    <dbReference type="NCBI Taxonomy" id="279058"/>
    <lineage>
        <taxon>Bacteria</taxon>
        <taxon>Pseudomonadati</taxon>
        <taxon>Pseudomonadota</taxon>
        <taxon>Betaproteobacteria</taxon>
        <taxon>Burkholderiales</taxon>
        <taxon>Oxalobacteraceae</taxon>
        <taxon>Collimonas</taxon>
    </lineage>
</organism>
<evidence type="ECO:0000256" key="1">
    <source>
        <dbReference type="ARBA" id="ARBA00023015"/>
    </source>
</evidence>
<evidence type="ECO:0000313" key="6">
    <source>
        <dbReference type="Proteomes" id="UP000071778"/>
    </source>
</evidence>
<dbReference type="SUPFAM" id="SSF46894">
    <property type="entry name" value="C-terminal effector domain of the bipartite response regulators"/>
    <property type="match status" value="1"/>
</dbReference>